<dbReference type="EMBL" id="OJIN01000076">
    <property type="protein sequence ID" value="SPD73080.1"/>
    <property type="molecule type" value="Genomic_DNA"/>
</dbReference>
<sequence>MGDKKILVVDDDELIREIFEQAFVREGYDVRLAESGEKALGILREEDIRVVFLDLNMPGMNGVELCSEIRRKTPTAIIHAVTGYGSLFELASCREAGFDDYFSKPVNVPFRDG</sequence>
<keyword evidence="1 2" id="KW-0597">Phosphoprotein</keyword>
<proteinExistence type="predicted"/>
<organism evidence="4">
    <name type="scientific">uncultured Desulfobacterium sp</name>
    <dbReference type="NCBI Taxonomy" id="201089"/>
    <lineage>
        <taxon>Bacteria</taxon>
        <taxon>Pseudomonadati</taxon>
        <taxon>Thermodesulfobacteriota</taxon>
        <taxon>Desulfobacteria</taxon>
        <taxon>Desulfobacterales</taxon>
        <taxon>Desulfobacteriaceae</taxon>
        <taxon>Desulfobacterium</taxon>
        <taxon>environmental samples</taxon>
    </lineage>
</organism>
<evidence type="ECO:0000256" key="2">
    <source>
        <dbReference type="PROSITE-ProRule" id="PRU00169"/>
    </source>
</evidence>
<dbReference type="GO" id="GO:0000160">
    <property type="term" value="P:phosphorelay signal transduction system"/>
    <property type="evidence" value="ECO:0007669"/>
    <property type="project" value="InterPro"/>
</dbReference>
<accession>A0A445MUC4</accession>
<dbReference type="SMART" id="SM00448">
    <property type="entry name" value="REC"/>
    <property type="match status" value="1"/>
</dbReference>
<dbReference type="InterPro" id="IPR050595">
    <property type="entry name" value="Bact_response_regulator"/>
</dbReference>
<dbReference type="CDD" id="cd17546">
    <property type="entry name" value="REC_hyHK_CKI1_RcsC-like"/>
    <property type="match status" value="1"/>
</dbReference>
<dbReference type="InterPro" id="IPR011006">
    <property type="entry name" value="CheY-like_superfamily"/>
</dbReference>
<dbReference type="InterPro" id="IPR001789">
    <property type="entry name" value="Sig_transdc_resp-reg_receiver"/>
</dbReference>
<dbReference type="Gene3D" id="3.40.50.2300">
    <property type="match status" value="1"/>
</dbReference>
<evidence type="ECO:0000256" key="1">
    <source>
        <dbReference type="ARBA" id="ARBA00022553"/>
    </source>
</evidence>
<dbReference type="PANTHER" id="PTHR44591:SF3">
    <property type="entry name" value="RESPONSE REGULATORY DOMAIN-CONTAINING PROTEIN"/>
    <property type="match status" value="1"/>
</dbReference>
<feature type="modified residue" description="4-aspartylphosphate" evidence="2">
    <location>
        <position position="54"/>
    </location>
</feature>
<protein>
    <submittedName>
        <fullName evidence="4">Response regulator receiver protein</fullName>
    </submittedName>
</protein>
<gene>
    <name evidence="4" type="ORF">PITCH_A1670023</name>
</gene>
<name>A0A445MUC4_9BACT</name>
<evidence type="ECO:0000313" key="4">
    <source>
        <dbReference type="EMBL" id="SPD73080.1"/>
    </source>
</evidence>
<dbReference type="AlphaFoldDB" id="A0A445MUC4"/>
<dbReference type="PROSITE" id="PS50110">
    <property type="entry name" value="RESPONSE_REGULATORY"/>
    <property type="match status" value="1"/>
</dbReference>
<feature type="domain" description="Response regulatory" evidence="3">
    <location>
        <begin position="5"/>
        <end position="113"/>
    </location>
</feature>
<dbReference type="PANTHER" id="PTHR44591">
    <property type="entry name" value="STRESS RESPONSE REGULATOR PROTEIN 1"/>
    <property type="match status" value="1"/>
</dbReference>
<dbReference type="SUPFAM" id="SSF52172">
    <property type="entry name" value="CheY-like"/>
    <property type="match status" value="1"/>
</dbReference>
<reference evidence="4" key="1">
    <citation type="submission" date="2018-01" db="EMBL/GenBank/DDBJ databases">
        <authorList>
            <person name="Regsiter A."/>
            <person name="William W."/>
        </authorList>
    </citation>
    <scope>NUCLEOTIDE SEQUENCE</scope>
    <source>
        <strain evidence="4">TRIP AH-1</strain>
    </source>
</reference>
<dbReference type="Pfam" id="PF00072">
    <property type="entry name" value="Response_reg"/>
    <property type="match status" value="1"/>
</dbReference>
<evidence type="ECO:0000259" key="3">
    <source>
        <dbReference type="PROSITE" id="PS50110"/>
    </source>
</evidence>